<protein>
    <submittedName>
        <fullName evidence="1">Uncharacterized protein</fullName>
    </submittedName>
</protein>
<evidence type="ECO:0000313" key="1">
    <source>
        <dbReference type="EMBL" id="PZR18600.1"/>
    </source>
</evidence>
<proteinExistence type="predicted"/>
<reference evidence="1 2" key="1">
    <citation type="submission" date="2017-08" db="EMBL/GenBank/DDBJ databases">
        <title>Infants hospitalized years apart are colonized by the same room-sourced microbial strains.</title>
        <authorList>
            <person name="Brooks B."/>
            <person name="Olm M.R."/>
            <person name="Firek B.A."/>
            <person name="Baker R."/>
            <person name="Thomas B.C."/>
            <person name="Morowitz M.J."/>
            <person name="Banfield J.F."/>
        </authorList>
    </citation>
    <scope>NUCLEOTIDE SEQUENCE [LARGE SCALE GENOMIC DNA]</scope>
    <source>
        <strain evidence="1">S2_003_000_R2_14</strain>
    </source>
</reference>
<accession>A0A2W5TSI4</accession>
<sequence length="328" mass="35444">MKNAFARVAQDRKIDAKDVDTILTSAGNISADEQAAIKAEADKFAGMMDAGAKSKLREKLGEIDSLRSYATQQNRQVQISASRLSAEAGKLLTVGSDTKSFGGSKIPDAVKHLVNEQLKNGAIAYDVRELKPDPVYDTSHGEPELTVEGKFNPYSQESAARDSLAFSHTELTPAKIEHDMNTVQTFNVITGVKDDRATYEKVTQKGNGRITELYDEASHSDTFARGRGGQKYASNFAILADGSFHAVPASRRSNANPGLILTTASLARGKQMLFNGHIHMENGVVTYIGMSGRLCKLKEDGTKFVDPVALVKAWGFKTSPGLTVTNEG</sequence>
<dbReference type="EMBL" id="QFQP01000001">
    <property type="protein sequence ID" value="PZR18600.1"/>
    <property type="molecule type" value="Genomic_DNA"/>
</dbReference>
<dbReference type="AlphaFoldDB" id="A0A2W5TSI4"/>
<comment type="caution">
    <text evidence="1">The sequence shown here is derived from an EMBL/GenBank/DDBJ whole genome shotgun (WGS) entry which is preliminary data.</text>
</comment>
<evidence type="ECO:0000313" key="2">
    <source>
        <dbReference type="Proteomes" id="UP000249061"/>
    </source>
</evidence>
<gene>
    <name evidence="1" type="ORF">DI536_01590</name>
</gene>
<name>A0A2W5TSI4_9BACT</name>
<organism evidence="1 2">
    <name type="scientific">Archangium gephyra</name>
    <dbReference type="NCBI Taxonomy" id="48"/>
    <lineage>
        <taxon>Bacteria</taxon>
        <taxon>Pseudomonadati</taxon>
        <taxon>Myxococcota</taxon>
        <taxon>Myxococcia</taxon>
        <taxon>Myxococcales</taxon>
        <taxon>Cystobacterineae</taxon>
        <taxon>Archangiaceae</taxon>
        <taxon>Archangium</taxon>
    </lineage>
</organism>
<dbReference type="Proteomes" id="UP000249061">
    <property type="component" value="Unassembled WGS sequence"/>
</dbReference>